<dbReference type="GO" id="GO:0000160">
    <property type="term" value="P:phosphorelay signal transduction system"/>
    <property type="evidence" value="ECO:0007669"/>
    <property type="project" value="InterPro"/>
</dbReference>
<keyword evidence="1 3" id="KW-0597">Phosphoprotein</keyword>
<dbReference type="RefSeq" id="WP_184033509.1">
    <property type="nucleotide sequence ID" value="NZ_JACHHY010000001.1"/>
</dbReference>
<dbReference type="PANTHER" id="PTHR43214:SF43">
    <property type="entry name" value="TWO-COMPONENT RESPONSE REGULATOR"/>
    <property type="match status" value="1"/>
</dbReference>
<dbReference type="InterPro" id="IPR000792">
    <property type="entry name" value="Tscrpt_reg_LuxR_C"/>
</dbReference>
<dbReference type="AlphaFoldDB" id="A0A840MHV3"/>
<dbReference type="EMBL" id="JACHHY010000001">
    <property type="protein sequence ID" value="MBB5016769.1"/>
    <property type="molecule type" value="Genomic_DNA"/>
</dbReference>
<dbReference type="PROSITE" id="PS50043">
    <property type="entry name" value="HTH_LUXR_2"/>
    <property type="match status" value="1"/>
</dbReference>
<feature type="domain" description="HTH luxR-type" evidence="4">
    <location>
        <begin position="141"/>
        <end position="206"/>
    </location>
</feature>
<dbReference type="Pfam" id="PF00196">
    <property type="entry name" value="GerE"/>
    <property type="match status" value="1"/>
</dbReference>
<dbReference type="Proteomes" id="UP000575898">
    <property type="component" value="Unassembled WGS sequence"/>
</dbReference>
<dbReference type="PANTHER" id="PTHR43214">
    <property type="entry name" value="TWO-COMPONENT RESPONSE REGULATOR"/>
    <property type="match status" value="1"/>
</dbReference>
<evidence type="ECO:0000259" key="5">
    <source>
        <dbReference type="PROSITE" id="PS50110"/>
    </source>
</evidence>
<dbReference type="InterPro" id="IPR058245">
    <property type="entry name" value="NreC/VraR/RcsB-like_REC"/>
</dbReference>
<evidence type="ECO:0000256" key="3">
    <source>
        <dbReference type="PROSITE-ProRule" id="PRU00169"/>
    </source>
</evidence>
<dbReference type="GO" id="GO:0003677">
    <property type="term" value="F:DNA binding"/>
    <property type="evidence" value="ECO:0007669"/>
    <property type="project" value="UniProtKB-KW"/>
</dbReference>
<dbReference type="InterPro" id="IPR039420">
    <property type="entry name" value="WalR-like"/>
</dbReference>
<keyword evidence="7" id="KW-1185">Reference proteome</keyword>
<evidence type="ECO:0000259" key="4">
    <source>
        <dbReference type="PROSITE" id="PS50043"/>
    </source>
</evidence>
<dbReference type="InterPro" id="IPR001789">
    <property type="entry name" value="Sig_transdc_resp-reg_receiver"/>
</dbReference>
<accession>A0A840MHV3</accession>
<name>A0A840MHV3_9PROT</name>
<sequence>MISVLICDDHAVVRYGIAAVLDAQGTFRLVGAVDHAERAISLAATTRPDVVLMDLLLPGCNGVQATREIRRASPQSKVMLLTSHEGEEYLLEAMQAGALSYWLKRASPDELVRAIESTARGEAALHPKIAGAVIRAMRQSTEPHGPTLTERETEVLQLIADGLSNALIASQLGLSEKTVKNHVSHILEKLELSDRTQAAVYAWREGIKTR</sequence>
<dbReference type="SUPFAM" id="SSF46894">
    <property type="entry name" value="C-terminal effector domain of the bipartite response regulators"/>
    <property type="match status" value="1"/>
</dbReference>
<dbReference type="CDD" id="cd06170">
    <property type="entry name" value="LuxR_C_like"/>
    <property type="match status" value="1"/>
</dbReference>
<comment type="caution">
    <text evidence="6">The sequence shown here is derived from an EMBL/GenBank/DDBJ whole genome shotgun (WGS) entry which is preliminary data.</text>
</comment>
<dbReference type="PROSITE" id="PS50110">
    <property type="entry name" value="RESPONSE_REGULATORY"/>
    <property type="match status" value="1"/>
</dbReference>
<dbReference type="GO" id="GO:0006355">
    <property type="term" value="P:regulation of DNA-templated transcription"/>
    <property type="evidence" value="ECO:0007669"/>
    <property type="project" value="InterPro"/>
</dbReference>
<dbReference type="SUPFAM" id="SSF52172">
    <property type="entry name" value="CheY-like"/>
    <property type="match status" value="1"/>
</dbReference>
<dbReference type="InterPro" id="IPR011006">
    <property type="entry name" value="CheY-like_superfamily"/>
</dbReference>
<dbReference type="SMART" id="SM00421">
    <property type="entry name" value="HTH_LUXR"/>
    <property type="match status" value="1"/>
</dbReference>
<evidence type="ECO:0000256" key="2">
    <source>
        <dbReference type="ARBA" id="ARBA00023125"/>
    </source>
</evidence>
<evidence type="ECO:0000313" key="6">
    <source>
        <dbReference type="EMBL" id="MBB5016769.1"/>
    </source>
</evidence>
<dbReference type="SMART" id="SM00448">
    <property type="entry name" value="REC"/>
    <property type="match status" value="1"/>
</dbReference>
<evidence type="ECO:0000313" key="7">
    <source>
        <dbReference type="Proteomes" id="UP000575898"/>
    </source>
</evidence>
<reference evidence="6 7" key="1">
    <citation type="submission" date="2020-08" db="EMBL/GenBank/DDBJ databases">
        <title>Genomic Encyclopedia of Type Strains, Phase IV (KMG-IV): sequencing the most valuable type-strain genomes for metagenomic binning, comparative biology and taxonomic classification.</title>
        <authorList>
            <person name="Goeker M."/>
        </authorList>
    </citation>
    <scope>NUCLEOTIDE SEQUENCE [LARGE SCALE GENOMIC DNA]</scope>
    <source>
        <strain evidence="6 7">DSM 27165</strain>
    </source>
</reference>
<gene>
    <name evidence="6" type="ORF">HNQ59_000031</name>
</gene>
<dbReference type="PRINTS" id="PR00038">
    <property type="entry name" value="HTHLUXR"/>
</dbReference>
<dbReference type="PROSITE" id="PS00622">
    <property type="entry name" value="HTH_LUXR_1"/>
    <property type="match status" value="1"/>
</dbReference>
<keyword evidence="2" id="KW-0238">DNA-binding</keyword>
<dbReference type="Pfam" id="PF00072">
    <property type="entry name" value="Response_reg"/>
    <property type="match status" value="1"/>
</dbReference>
<dbReference type="InterPro" id="IPR016032">
    <property type="entry name" value="Sig_transdc_resp-reg_C-effctor"/>
</dbReference>
<dbReference type="Gene3D" id="3.40.50.2300">
    <property type="match status" value="1"/>
</dbReference>
<protein>
    <submittedName>
        <fullName evidence="6">NarL family two-component system response regulator LiaR</fullName>
    </submittedName>
</protein>
<organism evidence="6 7">
    <name type="scientific">Chitinivorax tropicus</name>
    <dbReference type="NCBI Taxonomy" id="714531"/>
    <lineage>
        <taxon>Bacteria</taxon>
        <taxon>Pseudomonadati</taxon>
        <taxon>Pseudomonadota</taxon>
        <taxon>Betaproteobacteria</taxon>
        <taxon>Chitinivorax</taxon>
    </lineage>
</organism>
<feature type="modified residue" description="4-aspartylphosphate" evidence="3">
    <location>
        <position position="54"/>
    </location>
</feature>
<dbReference type="CDD" id="cd17535">
    <property type="entry name" value="REC_NarL-like"/>
    <property type="match status" value="1"/>
</dbReference>
<evidence type="ECO:0000256" key="1">
    <source>
        <dbReference type="ARBA" id="ARBA00022553"/>
    </source>
</evidence>
<proteinExistence type="predicted"/>
<feature type="domain" description="Response regulatory" evidence="5">
    <location>
        <begin position="3"/>
        <end position="119"/>
    </location>
</feature>